<feature type="transmembrane region" description="Helical" evidence="5">
    <location>
        <begin position="154"/>
        <end position="176"/>
    </location>
</feature>
<dbReference type="InterPro" id="IPR050186">
    <property type="entry name" value="TPT_transporter"/>
</dbReference>
<feature type="transmembrane region" description="Helical" evidence="5">
    <location>
        <begin position="74"/>
        <end position="94"/>
    </location>
</feature>
<name>H2ZBQ3_CIOSA</name>
<keyword evidence="4 5" id="KW-0472">Membrane</keyword>
<dbReference type="OMA" id="WMVVNTL"/>
<dbReference type="InterPro" id="IPR004853">
    <property type="entry name" value="Sugar_P_trans_dom"/>
</dbReference>
<dbReference type="Ensembl" id="ENSCSAVT00000015192.1">
    <property type="protein sequence ID" value="ENSCSAVP00000015018.1"/>
    <property type="gene ID" value="ENSCSAVG00000008800.1"/>
</dbReference>
<evidence type="ECO:0000256" key="3">
    <source>
        <dbReference type="ARBA" id="ARBA00022989"/>
    </source>
</evidence>
<evidence type="ECO:0000313" key="7">
    <source>
        <dbReference type="Ensembl" id="ENSCSAVP00000015018.1"/>
    </source>
</evidence>
<evidence type="ECO:0000313" key="8">
    <source>
        <dbReference type="Proteomes" id="UP000007875"/>
    </source>
</evidence>
<accession>H2ZBQ3</accession>
<dbReference type="GO" id="GO:0016020">
    <property type="term" value="C:membrane"/>
    <property type="evidence" value="ECO:0007669"/>
    <property type="project" value="UniProtKB-SubCell"/>
</dbReference>
<feature type="transmembrane region" description="Helical" evidence="5">
    <location>
        <begin position="15"/>
        <end position="36"/>
    </location>
</feature>
<dbReference type="HOGENOM" id="CLU_048347_3_2_1"/>
<feature type="transmembrane region" description="Helical" evidence="5">
    <location>
        <begin position="188"/>
        <end position="207"/>
    </location>
</feature>
<keyword evidence="8" id="KW-1185">Reference proteome</keyword>
<evidence type="ECO:0000259" key="6">
    <source>
        <dbReference type="Pfam" id="PF03151"/>
    </source>
</evidence>
<dbReference type="FunCoup" id="H2ZBQ3">
    <property type="interactions" value="1"/>
</dbReference>
<keyword evidence="2 5" id="KW-0812">Transmembrane</keyword>
<feature type="transmembrane region" description="Helical" evidence="5">
    <location>
        <begin position="106"/>
        <end position="124"/>
    </location>
</feature>
<evidence type="ECO:0000256" key="2">
    <source>
        <dbReference type="ARBA" id="ARBA00022692"/>
    </source>
</evidence>
<dbReference type="PANTHER" id="PTHR11132">
    <property type="entry name" value="SOLUTE CARRIER FAMILY 35"/>
    <property type="match status" value="1"/>
</dbReference>
<organism evidence="7 8">
    <name type="scientific">Ciona savignyi</name>
    <name type="common">Pacific transparent sea squirt</name>
    <dbReference type="NCBI Taxonomy" id="51511"/>
    <lineage>
        <taxon>Eukaryota</taxon>
        <taxon>Metazoa</taxon>
        <taxon>Chordata</taxon>
        <taxon>Tunicata</taxon>
        <taxon>Ascidiacea</taxon>
        <taxon>Phlebobranchia</taxon>
        <taxon>Cionidae</taxon>
        <taxon>Ciona</taxon>
    </lineage>
</organism>
<feature type="transmembrane region" description="Helical" evidence="5">
    <location>
        <begin position="227"/>
        <end position="248"/>
    </location>
</feature>
<dbReference type="Proteomes" id="UP000007875">
    <property type="component" value="Unassembled WGS sequence"/>
</dbReference>
<dbReference type="GeneTree" id="ENSGT00730000111164"/>
<feature type="domain" description="Sugar phosphate transporter" evidence="6">
    <location>
        <begin position="15"/>
        <end position="296"/>
    </location>
</feature>
<comment type="subcellular location">
    <subcellularLocation>
        <location evidence="1">Membrane</location>
        <topology evidence="1">Multi-pass membrane protein</topology>
    </subcellularLocation>
</comment>
<evidence type="ECO:0000256" key="4">
    <source>
        <dbReference type="ARBA" id="ARBA00023136"/>
    </source>
</evidence>
<feature type="transmembrane region" description="Helical" evidence="5">
    <location>
        <begin position="255"/>
        <end position="274"/>
    </location>
</feature>
<evidence type="ECO:0000256" key="5">
    <source>
        <dbReference type="SAM" id="Phobius"/>
    </source>
</evidence>
<reference evidence="7" key="3">
    <citation type="submission" date="2025-09" db="UniProtKB">
        <authorList>
            <consortium name="Ensembl"/>
        </authorList>
    </citation>
    <scope>IDENTIFICATION</scope>
</reference>
<protein>
    <recommendedName>
        <fullName evidence="6">Sugar phosphate transporter domain-containing protein</fullName>
    </recommendedName>
</protein>
<sequence length="315" mass="35444">FPSLKLNMKRVQRKIAAVLLLNLMCSTCIVFLNKWLYTKMKFPNMTLTCFHFIATSTGLYVCQRANVFSPKRLPLLDIVPLSITFCGFVVFTNLSLQNNTVGTYQLAKVLTTPVIIIIQTYFYNTEFTARIKATLIPITIGVFINSYYDIKFSMVGTLYALAGVLVTALYQILVGSKQKELQANSMQLLYYQAPMSSLMLLVLIPIFEPVVAEGGIFSGSWGFDAIRLVSLTGLIAFLINLTIFWIIGNTSPVTYNMFGHFKFCVTLMGGYIIFQDPIQLYQVFGILITVFGILAYTHEKLKGKSQPQSKIQTRV</sequence>
<reference evidence="8" key="1">
    <citation type="submission" date="2003-08" db="EMBL/GenBank/DDBJ databases">
        <authorList>
            <person name="Birren B."/>
            <person name="Nusbaum C."/>
            <person name="Abebe A."/>
            <person name="Abouelleil A."/>
            <person name="Adekoya E."/>
            <person name="Ait-zahra M."/>
            <person name="Allen N."/>
            <person name="Allen T."/>
            <person name="An P."/>
            <person name="Anderson M."/>
            <person name="Anderson S."/>
            <person name="Arachchi H."/>
            <person name="Armbruster J."/>
            <person name="Bachantsang P."/>
            <person name="Baldwin J."/>
            <person name="Barry A."/>
            <person name="Bayul T."/>
            <person name="Blitshsteyn B."/>
            <person name="Bloom T."/>
            <person name="Blye J."/>
            <person name="Boguslavskiy L."/>
            <person name="Borowsky M."/>
            <person name="Boukhgalter B."/>
            <person name="Brunache A."/>
            <person name="Butler J."/>
            <person name="Calixte N."/>
            <person name="Calvo S."/>
            <person name="Camarata J."/>
            <person name="Campo K."/>
            <person name="Chang J."/>
            <person name="Cheshatsang Y."/>
            <person name="Citroen M."/>
            <person name="Collymore A."/>
            <person name="Considine T."/>
            <person name="Cook A."/>
            <person name="Cooke P."/>
            <person name="Corum B."/>
            <person name="Cuomo C."/>
            <person name="David R."/>
            <person name="Dawoe T."/>
            <person name="Degray S."/>
            <person name="Dodge S."/>
            <person name="Dooley K."/>
            <person name="Dorje P."/>
            <person name="Dorjee K."/>
            <person name="Dorris L."/>
            <person name="Duffey N."/>
            <person name="Dupes A."/>
            <person name="Elkins T."/>
            <person name="Engels R."/>
            <person name="Erickson J."/>
            <person name="Farina A."/>
            <person name="Faro S."/>
            <person name="Ferreira P."/>
            <person name="Fischer H."/>
            <person name="Fitzgerald M."/>
            <person name="Foley K."/>
            <person name="Gage D."/>
            <person name="Galagan J."/>
            <person name="Gearin G."/>
            <person name="Gnerre S."/>
            <person name="Gnirke A."/>
            <person name="Goyette A."/>
            <person name="Graham J."/>
            <person name="Grandbois E."/>
            <person name="Gyaltsen K."/>
            <person name="Hafez N."/>
            <person name="Hagopian D."/>
            <person name="Hagos B."/>
            <person name="Hall J."/>
            <person name="Hatcher B."/>
            <person name="Heller A."/>
            <person name="Higgins H."/>
            <person name="Honan T."/>
            <person name="Horn A."/>
            <person name="Houde N."/>
            <person name="Hughes L."/>
            <person name="Hulme W."/>
            <person name="Husby E."/>
            <person name="Iliev I."/>
            <person name="Jaffe D."/>
            <person name="Jones C."/>
            <person name="Kamal M."/>
            <person name="Kamat A."/>
            <person name="Kamvysselis M."/>
            <person name="Karlsson E."/>
            <person name="Kells C."/>
            <person name="Kieu A."/>
            <person name="Kisner P."/>
            <person name="Kodira C."/>
            <person name="Kulbokas E."/>
            <person name="Labutti K."/>
            <person name="Lama D."/>
            <person name="Landers T."/>
            <person name="Leger J."/>
            <person name="Levine S."/>
            <person name="Lewis D."/>
            <person name="Lewis T."/>
            <person name="Lindblad-toh K."/>
            <person name="Liu X."/>
            <person name="Lokyitsang T."/>
            <person name="Lokyitsang Y."/>
            <person name="Lucien O."/>
            <person name="Lui A."/>
            <person name="Ma L.J."/>
            <person name="Mabbitt R."/>
            <person name="Macdonald J."/>
            <person name="Maclean C."/>
            <person name="Major J."/>
            <person name="Manning J."/>
            <person name="Marabella R."/>
            <person name="Maru K."/>
            <person name="Matthews C."/>
            <person name="Mauceli E."/>
            <person name="Mccarthy M."/>
            <person name="Mcdonough S."/>
            <person name="Mcghee T."/>
            <person name="Meldrim J."/>
            <person name="Meneus L."/>
            <person name="Mesirov J."/>
            <person name="Mihalev A."/>
            <person name="Mihova T."/>
            <person name="Mikkelsen T."/>
            <person name="Mlenga V."/>
            <person name="Moru K."/>
            <person name="Mozes J."/>
            <person name="Mulrain L."/>
            <person name="Munson G."/>
            <person name="Naylor J."/>
            <person name="Newes C."/>
            <person name="Nguyen C."/>
            <person name="Nguyen N."/>
            <person name="Nguyen T."/>
            <person name="Nicol R."/>
            <person name="Nielsen C."/>
            <person name="Nizzari M."/>
            <person name="Norbu C."/>
            <person name="Norbu N."/>
            <person name="O'donnell P."/>
            <person name="Okoawo O."/>
            <person name="O'leary S."/>
            <person name="Omotosho B."/>
            <person name="O'neill K."/>
            <person name="Osman S."/>
            <person name="Parker S."/>
            <person name="Perrin D."/>
            <person name="Phunkhang P."/>
            <person name="Piqani B."/>
            <person name="Purcell S."/>
            <person name="Rachupka T."/>
            <person name="Ramasamy U."/>
            <person name="Rameau R."/>
            <person name="Ray V."/>
            <person name="Raymond C."/>
            <person name="Retta R."/>
            <person name="Richardson S."/>
            <person name="Rise C."/>
            <person name="Rodriguez J."/>
            <person name="Rogers J."/>
            <person name="Rogov P."/>
            <person name="Rutman M."/>
            <person name="Schupbach R."/>
            <person name="Seaman C."/>
            <person name="Settipalli S."/>
            <person name="Sharpe T."/>
            <person name="Sheridan J."/>
            <person name="Sherpa N."/>
            <person name="Shi J."/>
            <person name="Smirnov S."/>
            <person name="Smith C."/>
            <person name="Sougnez C."/>
            <person name="Spencer B."/>
            <person name="Stalker J."/>
            <person name="Stange-thomann N."/>
            <person name="Stavropoulos S."/>
            <person name="Stetson K."/>
            <person name="Stone C."/>
            <person name="Stone S."/>
            <person name="Stubbs M."/>
            <person name="Talamas J."/>
            <person name="Tchuinga P."/>
            <person name="Tenzing P."/>
            <person name="Tesfaye S."/>
            <person name="Theodore J."/>
            <person name="Thoulutsang Y."/>
            <person name="Topham K."/>
            <person name="Towey S."/>
            <person name="Tsamla T."/>
            <person name="Tsomo N."/>
            <person name="Vallee D."/>
            <person name="Vassiliev H."/>
            <person name="Venkataraman V."/>
            <person name="Vinson J."/>
            <person name="Vo A."/>
            <person name="Wade C."/>
            <person name="Wang S."/>
            <person name="Wangchuk T."/>
            <person name="Wangdi T."/>
            <person name="Whittaker C."/>
            <person name="Wilkinson J."/>
            <person name="Wu Y."/>
            <person name="Wyman D."/>
            <person name="Yadav S."/>
            <person name="Yang S."/>
            <person name="Yang X."/>
            <person name="Yeager S."/>
            <person name="Yee E."/>
            <person name="Young G."/>
            <person name="Zainoun J."/>
            <person name="Zembeck L."/>
            <person name="Zimmer A."/>
            <person name="Zody M."/>
            <person name="Lander E."/>
        </authorList>
    </citation>
    <scope>NUCLEOTIDE SEQUENCE [LARGE SCALE GENOMIC DNA]</scope>
</reference>
<feature type="transmembrane region" description="Helical" evidence="5">
    <location>
        <begin position="131"/>
        <end position="148"/>
    </location>
</feature>
<dbReference type="eggNOG" id="KOG1441">
    <property type="taxonomic scope" value="Eukaryota"/>
</dbReference>
<evidence type="ECO:0000256" key="1">
    <source>
        <dbReference type="ARBA" id="ARBA00004141"/>
    </source>
</evidence>
<dbReference type="InParanoid" id="H2ZBQ3"/>
<proteinExistence type="predicted"/>
<feature type="transmembrane region" description="Helical" evidence="5">
    <location>
        <begin position="280"/>
        <end position="297"/>
    </location>
</feature>
<reference evidence="7" key="2">
    <citation type="submission" date="2025-08" db="UniProtKB">
        <authorList>
            <consortium name="Ensembl"/>
        </authorList>
    </citation>
    <scope>IDENTIFICATION</scope>
</reference>
<keyword evidence="3 5" id="KW-1133">Transmembrane helix</keyword>
<dbReference type="AlphaFoldDB" id="H2ZBQ3"/>
<dbReference type="Pfam" id="PF03151">
    <property type="entry name" value="TPT"/>
    <property type="match status" value="1"/>
</dbReference>